<keyword evidence="13" id="KW-1185">Reference proteome</keyword>
<comment type="similarity">
    <text evidence="9 10 11">Belongs to the MurJ/MviN family.</text>
</comment>
<dbReference type="RefSeq" id="WP_149305611.1">
    <property type="nucleotide sequence ID" value="NZ_SRSD01000001.1"/>
</dbReference>
<accession>A0A5A9XPE2</accession>
<evidence type="ECO:0000256" key="11">
    <source>
        <dbReference type="PIRNR" id="PIRNR002869"/>
    </source>
</evidence>
<dbReference type="UniPathway" id="UPA00219"/>
<evidence type="ECO:0000256" key="2">
    <source>
        <dbReference type="ARBA" id="ARBA00022475"/>
    </source>
</evidence>
<reference evidence="12 13" key="1">
    <citation type="submission" date="2019-04" db="EMBL/GenBank/DDBJ databases">
        <title>Geobacter ruber sp. nov., ferric-reducing bacteria isolated from paddy soil.</title>
        <authorList>
            <person name="Xu Z."/>
            <person name="Masuda Y."/>
            <person name="Itoh H."/>
            <person name="Senoo K."/>
        </authorList>
    </citation>
    <scope>NUCLEOTIDE SEQUENCE [LARGE SCALE GENOMIC DNA]</scope>
    <source>
        <strain evidence="12 13">Red88</strain>
    </source>
</reference>
<protein>
    <recommendedName>
        <fullName evidence="10">Probable lipid II flippase MurJ</fullName>
    </recommendedName>
</protein>
<keyword evidence="3 10" id="KW-0812">Transmembrane</keyword>
<feature type="transmembrane region" description="Helical" evidence="10">
    <location>
        <begin position="165"/>
        <end position="186"/>
    </location>
</feature>
<feature type="transmembrane region" description="Helical" evidence="10">
    <location>
        <begin position="87"/>
        <end position="118"/>
    </location>
</feature>
<sequence>MSEKGNIARAAGILGSATILSRVMGMVRDMVVSRLFGAGFASDAFFAAFQIPNMLRRFFAEGALTSAFVPIFSETLNKRGEHEARELANACFSLLTIVMAGVTLAGILFSPVIVGLMFPGFHSVPGKFELTVLLNRVMFPYIFFISLVALCMGILNTVRHFFTPAISTVFLNISMIVAALSLRGFFDVPITALATGVLIGGIVQLLLQLPVLWRKGFPIRPRFAFGHPQVRRIALLMLPSLFGVGVYYLNITVSAILASLLPQGSVSYLYYAQRLFEFPQGIFTVSVAQAVLPSMSRQAAEGDMNGMKESLSFGLRLTLFITIPAMVGLLVCSTPIFSLIFMGGAFDYAKAVNSAQALFYYSLGLSFVAMTRVLAPAFYALKDTKTPVWSAFCAFLVNLGFSLALMGPFKHGGLALATTISALGNMVMLLWFLRRKIGPFGGRGVVYCGLKSLVAAVPMAITVRYLCGWADWSLMGHKTGKALVLGGAIASGIVIYGLCVRLLRSEEALEVLTMLKRKMGRKRSAP</sequence>
<evidence type="ECO:0000256" key="10">
    <source>
        <dbReference type="HAMAP-Rule" id="MF_02078"/>
    </source>
</evidence>
<feature type="transmembrane region" description="Helical" evidence="10">
    <location>
        <begin position="192"/>
        <end position="213"/>
    </location>
</feature>
<dbReference type="PANTHER" id="PTHR47019:SF1">
    <property type="entry name" value="LIPID II FLIPPASE MURJ"/>
    <property type="match status" value="1"/>
</dbReference>
<evidence type="ECO:0000256" key="5">
    <source>
        <dbReference type="ARBA" id="ARBA00022984"/>
    </source>
</evidence>
<dbReference type="GO" id="GO:0034204">
    <property type="term" value="P:lipid translocation"/>
    <property type="evidence" value="ECO:0007669"/>
    <property type="project" value="TreeGrafter"/>
</dbReference>
<comment type="pathway">
    <text evidence="10">Cell wall biogenesis; peptidoglycan biosynthesis.</text>
</comment>
<feature type="transmembrane region" description="Helical" evidence="10">
    <location>
        <begin position="445"/>
        <end position="463"/>
    </location>
</feature>
<dbReference type="HAMAP" id="MF_02078">
    <property type="entry name" value="MurJ_MviN"/>
    <property type="match status" value="1"/>
</dbReference>
<feature type="transmembrane region" description="Helical" evidence="10">
    <location>
        <begin position="388"/>
        <end position="407"/>
    </location>
</feature>
<comment type="function">
    <text evidence="8 10 11">Involved in peptidoglycan biosynthesis. Transports lipid-linked peptidoglycan precursors from the inner to the outer leaflet of the cytoplasmic membrane.</text>
</comment>
<dbReference type="AlphaFoldDB" id="A0A5A9XPE2"/>
<evidence type="ECO:0000256" key="7">
    <source>
        <dbReference type="ARBA" id="ARBA00023136"/>
    </source>
</evidence>
<dbReference type="EMBL" id="SRSD01000001">
    <property type="protein sequence ID" value="KAA0895027.1"/>
    <property type="molecule type" value="Genomic_DNA"/>
</dbReference>
<feature type="transmembrane region" description="Helical" evidence="10">
    <location>
        <begin position="138"/>
        <end position="158"/>
    </location>
</feature>
<gene>
    <name evidence="10 12" type="primary">murJ</name>
    <name evidence="12" type="ORF">ET418_00460</name>
</gene>
<comment type="subcellular location">
    <subcellularLocation>
        <location evidence="1 10">Cell membrane</location>
        <topology evidence="1 10">Multi-pass membrane protein</topology>
    </subcellularLocation>
</comment>
<dbReference type="GO" id="GO:0009252">
    <property type="term" value="P:peptidoglycan biosynthetic process"/>
    <property type="evidence" value="ECO:0007669"/>
    <property type="project" value="UniProtKB-UniRule"/>
</dbReference>
<dbReference type="NCBIfam" id="TIGR01695">
    <property type="entry name" value="murJ_mviN"/>
    <property type="match status" value="1"/>
</dbReference>
<dbReference type="PIRSF" id="PIRSF002869">
    <property type="entry name" value="MviN"/>
    <property type="match status" value="1"/>
</dbReference>
<feature type="transmembrane region" description="Helical" evidence="10">
    <location>
        <begin position="278"/>
        <end position="296"/>
    </location>
</feature>
<dbReference type="GO" id="GO:0015648">
    <property type="term" value="F:lipid-linked peptidoglycan transporter activity"/>
    <property type="evidence" value="ECO:0007669"/>
    <property type="project" value="UniProtKB-UniRule"/>
</dbReference>
<keyword evidence="10 11" id="KW-0961">Cell wall biogenesis/degradation</keyword>
<dbReference type="Pfam" id="PF03023">
    <property type="entry name" value="MurJ"/>
    <property type="match status" value="1"/>
</dbReference>
<keyword evidence="7 10" id="KW-0472">Membrane</keyword>
<keyword evidence="2 10" id="KW-1003">Cell membrane</keyword>
<dbReference type="InterPro" id="IPR004268">
    <property type="entry name" value="MurJ"/>
</dbReference>
<evidence type="ECO:0000313" key="13">
    <source>
        <dbReference type="Proteomes" id="UP000324298"/>
    </source>
</evidence>
<dbReference type="OrthoDB" id="9786339at2"/>
<evidence type="ECO:0000256" key="4">
    <source>
        <dbReference type="ARBA" id="ARBA00022960"/>
    </source>
</evidence>
<evidence type="ECO:0000313" key="12">
    <source>
        <dbReference type="EMBL" id="KAA0895027.1"/>
    </source>
</evidence>
<evidence type="ECO:0000256" key="8">
    <source>
        <dbReference type="ARBA" id="ARBA00060041"/>
    </source>
</evidence>
<evidence type="ECO:0000256" key="6">
    <source>
        <dbReference type="ARBA" id="ARBA00022989"/>
    </source>
</evidence>
<evidence type="ECO:0000256" key="3">
    <source>
        <dbReference type="ARBA" id="ARBA00022692"/>
    </source>
</evidence>
<evidence type="ECO:0000256" key="1">
    <source>
        <dbReference type="ARBA" id="ARBA00004651"/>
    </source>
</evidence>
<dbReference type="GO" id="GO:0005886">
    <property type="term" value="C:plasma membrane"/>
    <property type="evidence" value="ECO:0007669"/>
    <property type="project" value="UniProtKB-SubCell"/>
</dbReference>
<feature type="transmembrane region" description="Helical" evidence="10">
    <location>
        <begin position="317"/>
        <end position="346"/>
    </location>
</feature>
<keyword evidence="4 10" id="KW-0133">Cell shape</keyword>
<feature type="transmembrane region" description="Helical" evidence="10">
    <location>
        <begin position="31"/>
        <end position="49"/>
    </location>
</feature>
<name>A0A5A9XPE2_9BACT</name>
<proteinExistence type="inferred from homology"/>
<evidence type="ECO:0000256" key="9">
    <source>
        <dbReference type="ARBA" id="ARBA00061532"/>
    </source>
</evidence>
<keyword evidence="6 10" id="KW-1133">Transmembrane helix</keyword>
<dbReference type="Proteomes" id="UP000324298">
    <property type="component" value="Unassembled WGS sequence"/>
</dbReference>
<dbReference type="GO" id="GO:0071555">
    <property type="term" value="P:cell wall organization"/>
    <property type="evidence" value="ECO:0007669"/>
    <property type="project" value="UniProtKB-UniRule"/>
</dbReference>
<dbReference type="PRINTS" id="PR01806">
    <property type="entry name" value="VIRFACTRMVIN"/>
</dbReference>
<feature type="transmembrane region" description="Helical" evidence="10">
    <location>
        <begin position="413"/>
        <end position="433"/>
    </location>
</feature>
<dbReference type="InterPro" id="IPR051050">
    <property type="entry name" value="Lipid_II_flippase_MurJ/MviN"/>
</dbReference>
<dbReference type="GO" id="GO:0008360">
    <property type="term" value="P:regulation of cell shape"/>
    <property type="evidence" value="ECO:0007669"/>
    <property type="project" value="UniProtKB-UniRule"/>
</dbReference>
<comment type="caution">
    <text evidence="12">The sequence shown here is derived from an EMBL/GenBank/DDBJ whole genome shotgun (WGS) entry which is preliminary data.</text>
</comment>
<feature type="transmembrane region" description="Helical" evidence="10">
    <location>
        <begin position="7"/>
        <end position="25"/>
    </location>
</feature>
<dbReference type="PANTHER" id="PTHR47019">
    <property type="entry name" value="LIPID II FLIPPASE MURJ"/>
    <property type="match status" value="1"/>
</dbReference>
<feature type="transmembrane region" description="Helical" evidence="10">
    <location>
        <begin position="483"/>
        <end position="503"/>
    </location>
</feature>
<feature type="transmembrane region" description="Helical" evidence="10">
    <location>
        <begin position="358"/>
        <end position="381"/>
    </location>
</feature>
<keyword evidence="5 10" id="KW-0573">Peptidoglycan synthesis</keyword>
<organism evidence="12 13">
    <name type="scientific">Oryzomonas rubra</name>
    <dbReference type="NCBI Taxonomy" id="2509454"/>
    <lineage>
        <taxon>Bacteria</taxon>
        <taxon>Pseudomonadati</taxon>
        <taxon>Thermodesulfobacteriota</taxon>
        <taxon>Desulfuromonadia</taxon>
        <taxon>Geobacterales</taxon>
        <taxon>Geobacteraceae</taxon>
        <taxon>Oryzomonas</taxon>
    </lineage>
</organism>
<feature type="transmembrane region" description="Helical" evidence="10">
    <location>
        <begin position="233"/>
        <end position="258"/>
    </location>
</feature>
<dbReference type="CDD" id="cd13123">
    <property type="entry name" value="MATE_MurJ_like"/>
    <property type="match status" value="1"/>
</dbReference>
<keyword evidence="10 11" id="KW-0813">Transport</keyword>